<dbReference type="OrthoDB" id="9789139at2"/>
<dbReference type="PANTHER" id="PTHR42160:SF1">
    <property type="entry name" value="URACIL-DNA GLYCOSYLASE SUPERFAMILY PROTEIN"/>
    <property type="match status" value="1"/>
</dbReference>
<dbReference type="Proteomes" id="UP000256838">
    <property type="component" value="Unassembled WGS sequence"/>
</dbReference>
<protein>
    <submittedName>
        <fullName evidence="2">Uracil-DNA glycosylase family protein</fullName>
    </submittedName>
</protein>
<dbReference type="InterPro" id="IPR005122">
    <property type="entry name" value="Uracil-DNA_glycosylase-like"/>
</dbReference>
<dbReference type="SUPFAM" id="SSF52141">
    <property type="entry name" value="Uracil-DNA glycosylase-like"/>
    <property type="match status" value="1"/>
</dbReference>
<evidence type="ECO:0000313" key="2">
    <source>
        <dbReference type="EMBL" id="RDU95648.1"/>
    </source>
</evidence>
<keyword evidence="3" id="KW-1185">Reference proteome</keyword>
<dbReference type="PANTHER" id="PTHR42160">
    <property type="entry name" value="URACIL-DNA GLYCOSYLASE SUPERFAMILY PROTEIN"/>
    <property type="match status" value="1"/>
</dbReference>
<accession>A0A3D8JRK7</accession>
<dbReference type="Pfam" id="PF03167">
    <property type="entry name" value="UDG"/>
    <property type="match status" value="1"/>
</dbReference>
<feature type="domain" description="Uracil-DNA glycosylase-like" evidence="1">
    <location>
        <begin position="37"/>
        <end position="194"/>
    </location>
</feature>
<dbReference type="SMART" id="SM00987">
    <property type="entry name" value="UreE_C"/>
    <property type="match status" value="1"/>
</dbReference>
<reference evidence="2 3" key="1">
    <citation type="submission" date="2018-08" db="EMBL/GenBank/DDBJ databases">
        <title>Paraburkholderia sp. DHOM06 isolated from forest soil.</title>
        <authorList>
            <person name="Gao Z.-H."/>
            <person name="Qiu L.-H."/>
        </authorList>
    </citation>
    <scope>NUCLEOTIDE SEQUENCE [LARGE SCALE GENOMIC DNA]</scope>
    <source>
        <strain evidence="2 3">DHOM06</strain>
    </source>
</reference>
<organism evidence="2 3">
    <name type="scientific">Trinickia dinghuensis</name>
    <dbReference type="NCBI Taxonomy" id="2291023"/>
    <lineage>
        <taxon>Bacteria</taxon>
        <taxon>Pseudomonadati</taxon>
        <taxon>Pseudomonadota</taxon>
        <taxon>Betaproteobacteria</taxon>
        <taxon>Burkholderiales</taxon>
        <taxon>Burkholderiaceae</taxon>
        <taxon>Trinickia</taxon>
    </lineage>
</organism>
<evidence type="ECO:0000259" key="1">
    <source>
        <dbReference type="SMART" id="SM00986"/>
    </source>
</evidence>
<dbReference type="CDD" id="cd10033">
    <property type="entry name" value="UDG_like"/>
    <property type="match status" value="1"/>
</dbReference>
<sequence length="210" mass="23410">MSSSSSSSSVRRLQSLLAEIRACRACEAHLPHGPRPVLQVGRAARVLVVGQAPGARVHASGVPWDDKSGERLRDWMGIGPERFYDPDSIALVPMGYCYPGRGTSGDLPPRRECAELWLERVLDEMPHIELTLLVGAYAQQRFLGAERRATLTETVVAWRGYGPSRMPLPHPSPRNQGWFKHHPWFERELLPVLKTRVAKALSGTRIEAAF</sequence>
<dbReference type="InterPro" id="IPR036895">
    <property type="entry name" value="Uracil-DNA_glycosylase-like_sf"/>
</dbReference>
<comment type="caution">
    <text evidence="2">The sequence shown here is derived from an EMBL/GenBank/DDBJ whole genome shotgun (WGS) entry which is preliminary data.</text>
</comment>
<evidence type="ECO:0000313" key="3">
    <source>
        <dbReference type="Proteomes" id="UP000256838"/>
    </source>
</evidence>
<dbReference type="EMBL" id="QRGA01000018">
    <property type="protein sequence ID" value="RDU95648.1"/>
    <property type="molecule type" value="Genomic_DNA"/>
</dbReference>
<dbReference type="Gene3D" id="3.40.470.10">
    <property type="entry name" value="Uracil-DNA glycosylase-like domain"/>
    <property type="match status" value="1"/>
</dbReference>
<dbReference type="SMART" id="SM00986">
    <property type="entry name" value="UDG"/>
    <property type="match status" value="1"/>
</dbReference>
<dbReference type="InterPro" id="IPR047124">
    <property type="entry name" value="HI_0220.2"/>
</dbReference>
<dbReference type="AlphaFoldDB" id="A0A3D8JRK7"/>
<gene>
    <name evidence="2" type="ORF">DWV00_27370</name>
</gene>
<name>A0A3D8JRK7_9BURK</name>
<dbReference type="RefSeq" id="WP_115536755.1">
    <property type="nucleotide sequence ID" value="NZ_QRGA01000018.1"/>
</dbReference>
<proteinExistence type="predicted"/>